<dbReference type="RefSeq" id="WP_153097066.1">
    <property type="nucleotide sequence ID" value="NZ_DAWDMP010000001.1"/>
</dbReference>
<protein>
    <recommendedName>
        <fullName evidence="1">Coenzyme F420 hydrogenase/dehydrogenase beta subunit C-terminal domain-containing protein</fullName>
    </recommendedName>
</protein>
<dbReference type="EMBL" id="VZBP01000106">
    <property type="protein sequence ID" value="MQO09671.1"/>
    <property type="molecule type" value="Genomic_DNA"/>
</dbReference>
<dbReference type="InterPro" id="IPR007525">
    <property type="entry name" value="FrhB_FdhB_C"/>
</dbReference>
<accession>A0AA90VET4</accession>
<name>A0AA90VET4_9BACT</name>
<dbReference type="PANTHER" id="PTHR31332">
    <property type="entry name" value="7-HYDROXYMETHYL CHLOROPHYLL A REDUCTASE, CHLOROPLASTIC"/>
    <property type="match status" value="1"/>
</dbReference>
<organism evidence="2 3">
    <name type="scientific">Segatella copri</name>
    <dbReference type="NCBI Taxonomy" id="165179"/>
    <lineage>
        <taxon>Bacteria</taxon>
        <taxon>Pseudomonadati</taxon>
        <taxon>Bacteroidota</taxon>
        <taxon>Bacteroidia</taxon>
        <taxon>Bacteroidales</taxon>
        <taxon>Prevotellaceae</taxon>
        <taxon>Segatella</taxon>
    </lineage>
</organism>
<dbReference type="PANTHER" id="PTHR31332:SF0">
    <property type="entry name" value="7-HYDROXYMETHYL CHLOROPHYLL A REDUCTASE, CHLOROPLASTIC"/>
    <property type="match status" value="1"/>
</dbReference>
<evidence type="ECO:0000313" key="2">
    <source>
        <dbReference type="EMBL" id="MQO09671.1"/>
    </source>
</evidence>
<sequence length="339" mass="39604">MTETYIGYAYDNNTRYESASGGITSSIVRYLFDSKQINTYLSCEFVTEKCRYEPKLIYSFEEYEMVGSVYQDMDLVGFIRKHISEIRGRILVVCSPCFVRAIRSILRRANIESIIIDYFCSGQTTLDGTYCYYKFLGISKSQVKNIRYRGGGWPNGIDITLNDGSHIKRTNYTEPWITMHDSGIFTPKRCFYCKQVESKDADISVGDPWLKEYLENETVGASLFLVHSEYGKNIINNLFKQNVVLASKVDYHLFEKSQWPTVKRKGNIAKEKRFYDLQLKLLSKSWYSRWAKKNFNNMKRHRLFVLYFLHPYCQTKNMSMKQIVIKAALKIINKIKMGG</sequence>
<dbReference type="InterPro" id="IPR045220">
    <property type="entry name" value="FRHB/FDHB/HCAR-like"/>
</dbReference>
<dbReference type="AlphaFoldDB" id="A0AA90VET4"/>
<evidence type="ECO:0000313" key="3">
    <source>
        <dbReference type="Proteomes" id="UP000405805"/>
    </source>
</evidence>
<dbReference type="Pfam" id="PF04432">
    <property type="entry name" value="FrhB_FdhB_C"/>
    <property type="match status" value="1"/>
</dbReference>
<gene>
    <name evidence="2" type="ORF">F7D57_08100</name>
</gene>
<reference evidence="3" key="1">
    <citation type="submission" date="2019-09" db="EMBL/GenBank/DDBJ databases">
        <title>Distinct polysaccharide growth profiles of human intestinal Prevotella copri isolates.</title>
        <authorList>
            <person name="Fehlner-Peach H."/>
            <person name="Magnabosco C."/>
            <person name="Raghavan V."/>
            <person name="Scher J.U."/>
            <person name="Tett A."/>
            <person name="Cox L.M."/>
            <person name="Gottsegen C."/>
            <person name="Watters A."/>
            <person name="Wiltshire- Gordon J.D."/>
            <person name="Segata N."/>
            <person name="Bonneau R."/>
            <person name="Littman D.R."/>
        </authorList>
    </citation>
    <scope>NUCLEOTIDE SEQUENCE [LARGE SCALE GENOMIC DNA]</scope>
    <source>
        <strain evidence="3">iA624</strain>
    </source>
</reference>
<comment type="caution">
    <text evidence="2">The sequence shown here is derived from an EMBL/GenBank/DDBJ whole genome shotgun (WGS) entry which is preliminary data.</text>
</comment>
<dbReference type="GO" id="GO:0052592">
    <property type="term" value="F:oxidoreductase activity, acting on CH or CH2 groups, with an iron-sulfur protein as acceptor"/>
    <property type="evidence" value="ECO:0007669"/>
    <property type="project" value="TreeGrafter"/>
</dbReference>
<dbReference type="Proteomes" id="UP000405805">
    <property type="component" value="Unassembled WGS sequence"/>
</dbReference>
<proteinExistence type="predicted"/>
<evidence type="ECO:0000259" key="1">
    <source>
        <dbReference type="Pfam" id="PF04432"/>
    </source>
</evidence>
<feature type="domain" description="Coenzyme F420 hydrogenase/dehydrogenase beta subunit C-terminal" evidence="1">
    <location>
        <begin position="89"/>
        <end position="248"/>
    </location>
</feature>